<dbReference type="GO" id="GO:0003700">
    <property type="term" value="F:DNA-binding transcription factor activity"/>
    <property type="evidence" value="ECO:0007669"/>
    <property type="project" value="InterPro"/>
</dbReference>
<proteinExistence type="predicted"/>
<dbReference type="SMART" id="SM00347">
    <property type="entry name" value="HTH_MARR"/>
    <property type="match status" value="1"/>
</dbReference>
<dbReference type="Proteomes" id="UP000198131">
    <property type="component" value="Unassembled WGS sequence"/>
</dbReference>
<feature type="domain" description="HTH marR-type" evidence="4">
    <location>
        <begin position="63"/>
        <end position="193"/>
    </location>
</feature>
<sequence length="227" mass="25800">MDYAFFRQLVDMAEIFETQHPTAQAADMATFAAWLHARTTAPPDAATVTRVEAKPGEFDESIIGKLITFMYRYARTYLRLALEGSPLLTSDDFTYLATVYGHQPLSKTEVIGRNIHEKPTGTEVIKRLLKQGLIAEQAHETDRRSKLLTITDTGRQVLFQLFGRMSQVAYMIAGNLEPAERRQLLYLLLKLDHFHHDIFLHDRSKSFEELVQARFPQLPVPGGPPAQ</sequence>
<dbReference type="Gene3D" id="1.10.10.10">
    <property type="entry name" value="Winged helix-like DNA-binding domain superfamily/Winged helix DNA-binding domain"/>
    <property type="match status" value="1"/>
</dbReference>
<evidence type="ECO:0000256" key="3">
    <source>
        <dbReference type="ARBA" id="ARBA00023163"/>
    </source>
</evidence>
<reference evidence="6" key="1">
    <citation type="submission" date="2017-06" db="EMBL/GenBank/DDBJ databases">
        <authorList>
            <person name="Varghese N."/>
            <person name="Submissions S."/>
        </authorList>
    </citation>
    <scope>NUCLEOTIDE SEQUENCE [LARGE SCALE GENOMIC DNA]</scope>
    <source>
        <strain evidence="6">DSM 11116</strain>
    </source>
</reference>
<evidence type="ECO:0000256" key="2">
    <source>
        <dbReference type="ARBA" id="ARBA00023125"/>
    </source>
</evidence>
<evidence type="ECO:0000256" key="1">
    <source>
        <dbReference type="ARBA" id="ARBA00023015"/>
    </source>
</evidence>
<evidence type="ECO:0000313" key="6">
    <source>
        <dbReference type="Proteomes" id="UP000198131"/>
    </source>
</evidence>
<dbReference type="EMBL" id="FYEW01000001">
    <property type="protein sequence ID" value="SNC66934.1"/>
    <property type="molecule type" value="Genomic_DNA"/>
</dbReference>
<evidence type="ECO:0000259" key="4">
    <source>
        <dbReference type="PROSITE" id="PS50995"/>
    </source>
</evidence>
<dbReference type="InterPro" id="IPR036390">
    <property type="entry name" value="WH_DNA-bd_sf"/>
</dbReference>
<keyword evidence="1" id="KW-0805">Transcription regulation</keyword>
<evidence type="ECO:0000313" key="5">
    <source>
        <dbReference type="EMBL" id="SNC66934.1"/>
    </source>
</evidence>
<dbReference type="PRINTS" id="PR00598">
    <property type="entry name" value="HTHMARR"/>
</dbReference>
<dbReference type="InterPro" id="IPR000835">
    <property type="entry name" value="HTH_MarR-typ"/>
</dbReference>
<dbReference type="SUPFAM" id="SSF46785">
    <property type="entry name" value="Winged helix' DNA-binding domain"/>
    <property type="match status" value="1"/>
</dbReference>
<keyword evidence="2 5" id="KW-0238">DNA-binding</keyword>
<name>A0A212TM78_9BACT</name>
<keyword evidence="3" id="KW-0804">Transcription</keyword>
<dbReference type="OrthoDB" id="961069at2"/>
<dbReference type="GO" id="GO:0003677">
    <property type="term" value="F:DNA binding"/>
    <property type="evidence" value="ECO:0007669"/>
    <property type="project" value="UniProtKB-KW"/>
</dbReference>
<dbReference type="PROSITE" id="PS50995">
    <property type="entry name" value="HTH_MARR_2"/>
    <property type="match status" value="1"/>
</dbReference>
<dbReference type="PANTHER" id="PTHR42756:SF1">
    <property type="entry name" value="TRANSCRIPTIONAL REPRESSOR OF EMRAB OPERON"/>
    <property type="match status" value="1"/>
</dbReference>
<dbReference type="AlphaFoldDB" id="A0A212TM78"/>
<accession>A0A212TM78</accession>
<dbReference type="PANTHER" id="PTHR42756">
    <property type="entry name" value="TRANSCRIPTIONAL REGULATOR, MARR"/>
    <property type="match status" value="1"/>
</dbReference>
<keyword evidence="6" id="KW-1185">Reference proteome</keyword>
<organism evidence="5 6">
    <name type="scientific">Hymenobacter gelipurpurascens</name>
    <dbReference type="NCBI Taxonomy" id="89968"/>
    <lineage>
        <taxon>Bacteria</taxon>
        <taxon>Pseudomonadati</taxon>
        <taxon>Bacteroidota</taxon>
        <taxon>Cytophagia</taxon>
        <taxon>Cytophagales</taxon>
        <taxon>Hymenobacteraceae</taxon>
        <taxon>Hymenobacter</taxon>
    </lineage>
</organism>
<dbReference type="InterPro" id="IPR036388">
    <property type="entry name" value="WH-like_DNA-bd_sf"/>
</dbReference>
<protein>
    <submittedName>
        <fullName evidence="5">DNA-binding transcriptional regulator, MarR family</fullName>
    </submittedName>
</protein>
<gene>
    <name evidence="5" type="ORF">SAMN06265337_1779</name>
</gene>
<dbReference type="Pfam" id="PF01047">
    <property type="entry name" value="MarR"/>
    <property type="match status" value="1"/>
</dbReference>